<protein>
    <submittedName>
        <fullName evidence="2">Uncharacterized protein</fullName>
    </submittedName>
</protein>
<dbReference type="EMBL" id="QRGA01000006">
    <property type="protein sequence ID" value="RDU99089.1"/>
    <property type="molecule type" value="Genomic_DNA"/>
</dbReference>
<dbReference type="Proteomes" id="UP000256838">
    <property type="component" value="Unassembled WGS sequence"/>
</dbReference>
<proteinExistence type="predicted"/>
<keyword evidence="3" id="KW-1185">Reference proteome</keyword>
<feature type="compositionally biased region" description="Basic and acidic residues" evidence="1">
    <location>
        <begin position="1"/>
        <end position="15"/>
    </location>
</feature>
<reference evidence="2 3" key="1">
    <citation type="submission" date="2018-08" db="EMBL/GenBank/DDBJ databases">
        <title>Paraburkholderia sp. DHOM06 isolated from forest soil.</title>
        <authorList>
            <person name="Gao Z.-H."/>
            <person name="Qiu L.-H."/>
        </authorList>
    </citation>
    <scope>NUCLEOTIDE SEQUENCE [LARGE SCALE GENOMIC DNA]</scope>
    <source>
        <strain evidence="2 3">DHOM06</strain>
    </source>
</reference>
<evidence type="ECO:0000313" key="3">
    <source>
        <dbReference type="Proteomes" id="UP000256838"/>
    </source>
</evidence>
<name>A0A3D8K1G7_9BURK</name>
<sequence length="116" mass="13025">MTDRRVPDDFPREPDPGAVSGGQPKLLVREVDGRYQSALTDEELWVRHDACEDLAAQLAEYASRNIETSGLTPDVALSRAEKGVRLKVDAGEWEFSQLEVAWVMKRTRQLLPATDE</sequence>
<gene>
    <name evidence="2" type="ORF">DWV00_11825</name>
</gene>
<dbReference type="OrthoDB" id="8910207at2"/>
<evidence type="ECO:0000313" key="2">
    <source>
        <dbReference type="EMBL" id="RDU99089.1"/>
    </source>
</evidence>
<feature type="region of interest" description="Disordered" evidence="1">
    <location>
        <begin position="1"/>
        <end position="26"/>
    </location>
</feature>
<comment type="caution">
    <text evidence="2">The sequence shown here is derived from an EMBL/GenBank/DDBJ whole genome shotgun (WGS) entry which is preliminary data.</text>
</comment>
<accession>A0A3D8K1G7</accession>
<dbReference type="RefSeq" id="WP_115533902.1">
    <property type="nucleotide sequence ID" value="NZ_QRGA01000006.1"/>
</dbReference>
<dbReference type="AlphaFoldDB" id="A0A3D8K1G7"/>
<evidence type="ECO:0000256" key="1">
    <source>
        <dbReference type="SAM" id="MobiDB-lite"/>
    </source>
</evidence>
<organism evidence="2 3">
    <name type="scientific">Trinickia dinghuensis</name>
    <dbReference type="NCBI Taxonomy" id="2291023"/>
    <lineage>
        <taxon>Bacteria</taxon>
        <taxon>Pseudomonadati</taxon>
        <taxon>Pseudomonadota</taxon>
        <taxon>Betaproteobacteria</taxon>
        <taxon>Burkholderiales</taxon>
        <taxon>Burkholderiaceae</taxon>
        <taxon>Trinickia</taxon>
    </lineage>
</organism>